<evidence type="ECO:0000256" key="1">
    <source>
        <dbReference type="SAM" id="MobiDB-lite"/>
    </source>
</evidence>
<protein>
    <submittedName>
        <fullName evidence="2">Uncharacterized protein</fullName>
    </submittedName>
</protein>
<dbReference type="KEGG" id="pte:PTT_03396"/>
<organism evidence="3">
    <name type="scientific">Pyrenophora teres f. teres (strain 0-1)</name>
    <name type="common">Barley net blotch fungus</name>
    <name type="synonym">Drechslera teres f. teres</name>
    <dbReference type="NCBI Taxonomy" id="861557"/>
    <lineage>
        <taxon>Eukaryota</taxon>
        <taxon>Fungi</taxon>
        <taxon>Dikarya</taxon>
        <taxon>Ascomycota</taxon>
        <taxon>Pezizomycotina</taxon>
        <taxon>Dothideomycetes</taxon>
        <taxon>Pleosporomycetidae</taxon>
        <taxon>Pleosporales</taxon>
        <taxon>Pleosporineae</taxon>
        <taxon>Pleosporaceae</taxon>
        <taxon>Pyrenophora</taxon>
    </lineage>
</organism>
<evidence type="ECO:0000313" key="2">
    <source>
        <dbReference type="EMBL" id="EFQ96062.1"/>
    </source>
</evidence>
<proteinExistence type="predicted"/>
<gene>
    <name evidence="2" type="ORF">PTT_03396</name>
</gene>
<dbReference type="AlphaFoldDB" id="E3RDY7"/>
<name>E3RDY7_PYRTT</name>
<feature type="non-terminal residue" evidence="2">
    <location>
        <position position="51"/>
    </location>
</feature>
<dbReference type="HOGENOM" id="CLU_3112141_0_0_1"/>
<evidence type="ECO:0000313" key="3">
    <source>
        <dbReference type="Proteomes" id="UP000001067"/>
    </source>
</evidence>
<reference evidence="2 3" key="1">
    <citation type="journal article" date="2010" name="Genome Biol.">
        <title>A first genome assembly of the barley fungal pathogen Pyrenophora teres f. teres.</title>
        <authorList>
            <person name="Ellwood S.R."/>
            <person name="Liu Z."/>
            <person name="Syme R.A."/>
            <person name="Lai Z."/>
            <person name="Hane J.K."/>
            <person name="Keiper F."/>
            <person name="Moffat C.S."/>
            <person name="Oliver R.P."/>
            <person name="Friesen T.L."/>
        </authorList>
    </citation>
    <scope>NUCLEOTIDE SEQUENCE [LARGE SCALE GENOMIC DNA]</scope>
    <source>
        <strain evidence="2 3">0-1</strain>
    </source>
</reference>
<dbReference type="Proteomes" id="UP000001067">
    <property type="component" value="Unassembled WGS sequence"/>
</dbReference>
<accession>E3RDY7</accession>
<dbReference type="EMBL" id="GL532300">
    <property type="protein sequence ID" value="EFQ96062.1"/>
    <property type="molecule type" value="Genomic_DNA"/>
</dbReference>
<feature type="region of interest" description="Disordered" evidence="1">
    <location>
        <begin position="27"/>
        <end position="51"/>
    </location>
</feature>
<sequence>MPWLAKRAALKALPYYPEETVDRMRVERDERSKARIGPDGQEMLELKSLER</sequence>
<keyword evidence="3" id="KW-1185">Reference proteome</keyword>